<evidence type="ECO:0000313" key="3">
    <source>
        <dbReference type="Proteomes" id="UP000233551"/>
    </source>
</evidence>
<feature type="compositionally biased region" description="Acidic residues" evidence="1">
    <location>
        <begin position="153"/>
        <end position="175"/>
    </location>
</feature>
<protein>
    <submittedName>
        <fullName evidence="2">Uncharacterized protein</fullName>
    </submittedName>
</protein>
<gene>
    <name evidence="2" type="ORF">CRG98_036969</name>
</gene>
<dbReference type="AlphaFoldDB" id="A0A2I0IFD1"/>
<sequence length="329" mass="33941">MGLHGDFVPNTYPFVMYRTWQWCLPAFTAKLGGGAYWVFELPPFLFLFRTSTNTRAINAITNTPPTAAPTTVPVDVLSVVDELDPPEELELPEEDDEEVAFRDGAGELLLKLAVEPGGGGVKGGGGALNSCERGGGLAGEDEEEGGEPFPEGGGDDVDELEAGGEAWDGEAEGDGGGEGGGKFEGGGDDGGGDEGSIDSAGGDGGGLDLAGGGGLALAAGGDAELGGGELGGEDEGGEVLLLGGGVWSVEGVELPGGEGTLSEFAANLWKSKLVEFDIEELVEFEFELEELVEFELDIISYSLSQCSPFRYTFFTPKSRNDPISSLPLS</sequence>
<evidence type="ECO:0000256" key="1">
    <source>
        <dbReference type="SAM" id="MobiDB-lite"/>
    </source>
</evidence>
<feature type="compositionally biased region" description="Acidic residues" evidence="1">
    <location>
        <begin position="186"/>
        <end position="196"/>
    </location>
</feature>
<proteinExistence type="predicted"/>
<keyword evidence="3" id="KW-1185">Reference proteome</keyword>
<evidence type="ECO:0000313" key="2">
    <source>
        <dbReference type="EMBL" id="PKI42687.1"/>
    </source>
</evidence>
<reference evidence="2 3" key="1">
    <citation type="submission" date="2017-11" db="EMBL/GenBank/DDBJ databases">
        <title>De-novo sequencing of pomegranate (Punica granatum L.) genome.</title>
        <authorList>
            <person name="Akparov Z."/>
            <person name="Amiraslanov A."/>
            <person name="Hajiyeva S."/>
            <person name="Abbasov M."/>
            <person name="Kaur K."/>
            <person name="Hamwieh A."/>
            <person name="Solovyev V."/>
            <person name="Salamov A."/>
            <person name="Braich B."/>
            <person name="Kosarev P."/>
            <person name="Mahmoud A."/>
            <person name="Hajiyev E."/>
            <person name="Babayeva S."/>
            <person name="Izzatullayeva V."/>
            <person name="Mammadov A."/>
            <person name="Mammadov A."/>
            <person name="Sharifova S."/>
            <person name="Ojaghi J."/>
            <person name="Eynullazada K."/>
            <person name="Bayramov B."/>
            <person name="Abdulazimova A."/>
            <person name="Shahmuradov I."/>
        </authorList>
    </citation>
    <scope>NUCLEOTIDE SEQUENCE [LARGE SCALE GENOMIC DNA]</scope>
    <source>
        <strain evidence="3">cv. AG2017</strain>
        <tissue evidence="2">Leaf</tissue>
    </source>
</reference>
<comment type="caution">
    <text evidence="2">The sequence shown here is derived from an EMBL/GenBank/DDBJ whole genome shotgun (WGS) entry which is preliminary data.</text>
</comment>
<dbReference type="EMBL" id="PGOL01003139">
    <property type="protein sequence ID" value="PKI42687.1"/>
    <property type="molecule type" value="Genomic_DNA"/>
</dbReference>
<organism evidence="2 3">
    <name type="scientific">Punica granatum</name>
    <name type="common">Pomegranate</name>
    <dbReference type="NCBI Taxonomy" id="22663"/>
    <lineage>
        <taxon>Eukaryota</taxon>
        <taxon>Viridiplantae</taxon>
        <taxon>Streptophyta</taxon>
        <taxon>Embryophyta</taxon>
        <taxon>Tracheophyta</taxon>
        <taxon>Spermatophyta</taxon>
        <taxon>Magnoliopsida</taxon>
        <taxon>eudicotyledons</taxon>
        <taxon>Gunneridae</taxon>
        <taxon>Pentapetalae</taxon>
        <taxon>rosids</taxon>
        <taxon>malvids</taxon>
        <taxon>Myrtales</taxon>
        <taxon>Lythraceae</taxon>
        <taxon>Punica</taxon>
    </lineage>
</organism>
<feature type="region of interest" description="Disordered" evidence="1">
    <location>
        <begin position="121"/>
        <end position="205"/>
    </location>
</feature>
<accession>A0A2I0IFD1</accession>
<dbReference type="Proteomes" id="UP000233551">
    <property type="component" value="Unassembled WGS sequence"/>
</dbReference>
<name>A0A2I0IFD1_PUNGR</name>
<feature type="compositionally biased region" description="Gly residues" evidence="1">
    <location>
        <begin position="121"/>
        <end position="138"/>
    </location>
</feature>